<dbReference type="EMBL" id="FMWD01000002">
    <property type="protein sequence ID" value="SCZ52492.1"/>
    <property type="molecule type" value="Genomic_DNA"/>
</dbReference>
<dbReference type="CDD" id="cd05271">
    <property type="entry name" value="NDUFA9_like_SDR_a"/>
    <property type="match status" value="1"/>
</dbReference>
<name>A0A1G5PSU3_9GAMM</name>
<dbReference type="InterPro" id="IPR036291">
    <property type="entry name" value="NAD(P)-bd_dom_sf"/>
</dbReference>
<dbReference type="AlphaFoldDB" id="A0A1G5PSU3"/>
<dbReference type="InterPro" id="IPR051207">
    <property type="entry name" value="ComplexI_NDUFA9_subunit"/>
</dbReference>
<sequence length="321" mass="35963">MEPQRYPHRICVFGGTGFVGSHLLRRLAADRHHLRVVTRNPERHRDLSVLPSLEMTEADISSPRGLDEALEGIDVVINLVGILNERGRDGKGFSRVHVDFPRRLVEACLSKGIPRLLHMSALGADSAYGTSHYQRTKGEGENVVHSAAGIRVTSFRPSVIFGPGDSFFNRFAELLRRTPGIFPLACPQARFAPVYVGDVAEAYARAIDNARTYGQRYELCGPHAYTLQQLVEYTAQASELKRKVVGLNDFLSRMQATLLERVPGKPFSKDNYLSMQRDNVCDGPFPEIFGITPASVESIVPTYLGKRDQRTHLIRLRSRHR</sequence>
<dbReference type="Gene3D" id="3.40.50.720">
    <property type="entry name" value="NAD(P)-binding Rossmann-like Domain"/>
    <property type="match status" value="1"/>
</dbReference>
<feature type="domain" description="NAD-dependent epimerase/dehydratase" evidence="1">
    <location>
        <begin position="10"/>
        <end position="212"/>
    </location>
</feature>
<dbReference type="PANTHER" id="PTHR12126:SF11">
    <property type="entry name" value="NADH DEHYDROGENASE [UBIQUINONE] 1 ALPHA SUBCOMPLEX SUBUNIT 9, MITOCHONDRIAL"/>
    <property type="match status" value="1"/>
</dbReference>
<evidence type="ECO:0000313" key="3">
    <source>
        <dbReference type="Proteomes" id="UP000199648"/>
    </source>
</evidence>
<gene>
    <name evidence="2" type="ORF">SAMN03097708_00758</name>
</gene>
<dbReference type="Pfam" id="PF01370">
    <property type="entry name" value="Epimerase"/>
    <property type="match status" value="1"/>
</dbReference>
<dbReference type="OrthoDB" id="9776313at2"/>
<keyword evidence="3" id="KW-1185">Reference proteome</keyword>
<proteinExistence type="predicted"/>
<reference evidence="2 3" key="1">
    <citation type="submission" date="2016-10" db="EMBL/GenBank/DDBJ databases">
        <authorList>
            <person name="de Groot N.N."/>
        </authorList>
    </citation>
    <scope>NUCLEOTIDE SEQUENCE [LARGE SCALE GENOMIC DNA]</scope>
    <source>
        <strain evidence="2 3">HLD2</strain>
    </source>
</reference>
<organism evidence="2 3">
    <name type="scientific">Thiohalomonas denitrificans</name>
    <dbReference type="NCBI Taxonomy" id="415747"/>
    <lineage>
        <taxon>Bacteria</taxon>
        <taxon>Pseudomonadati</taxon>
        <taxon>Pseudomonadota</taxon>
        <taxon>Gammaproteobacteria</taxon>
        <taxon>Thiohalomonadales</taxon>
        <taxon>Thiohalomonadaceae</taxon>
        <taxon>Thiohalomonas</taxon>
    </lineage>
</organism>
<evidence type="ECO:0000313" key="2">
    <source>
        <dbReference type="EMBL" id="SCZ52492.1"/>
    </source>
</evidence>
<dbReference type="RefSeq" id="WP_092992767.1">
    <property type="nucleotide sequence ID" value="NZ_FMWD01000002.1"/>
</dbReference>
<dbReference type="PANTHER" id="PTHR12126">
    <property type="entry name" value="NADH-UBIQUINONE OXIDOREDUCTASE 39 KDA SUBUNIT-RELATED"/>
    <property type="match status" value="1"/>
</dbReference>
<evidence type="ECO:0000259" key="1">
    <source>
        <dbReference type="Pfam" id="PF01370"/>
    </source>
</evidence>
<accession>A0A1G5PSU3</accession>
<dbReference type="Proteomes" id="UP000199648">
    <property type="component" value="Unassembled WGS sequence"/>
</dbReference>
<dbReference type="InterPro" id="IPR001509">
    <property type="entry name" value="Epimerase_deHydtase"/>
</dbReference>
<dbReference type="SUPFAM" id="SSF51735">
    <property type="entry name" value="NAD(P)-binding Rossmann-fold domains"/>
    <property type="match status" value="1"/>
</dbReference>
<dbReference type="STRING" id="415747.SAMN03097708_00758"/>
<dbReference type="GO" id="GO:0044877">
    <property type="term" value="F:protein-containing complex binding"/>
    <property type="evidence" value="ECO:0007669"/>
    <property type="project" value="TreeGrafter"/>
</dbReference>
<protein>
    <submittedName>
        <fullName evidence="2">NADH dehydrogenase</fullName>
    </submittedName>
</protein>